<accession>A0A1S3I7S0</accession>
<dbReference type="PRINTS" id="PR00449">
    <property type="entry name" value="RASTRNSFRMNG"/>
</dbReference>
<name>A0A1S3I7S0_LINAN</name>
<keyword evidence="2" id="KW-0342">GTP-binding</keyword>
<dbReference type="Pfam" id="PF00071">
    <property type="entry name" value="Ras"/>
    <property type="match status" value="1"/>
</dbReference>
<dbReference type="GO" id="GO:0007165">
    <property type="term" value="P:signal transduction"/>
    <property type="evidence" value="ECO:0007669"/>
    <property type="project" value="InterPro"/>
</dbReference>
<dbReference type="PROSITE" id="PS51421">
    <property type="entry name" value="RAS"/>
    <property type="match status" value="1"/>
</dbReference>
<feature type="compositionally biased region" description="Polar residues" evidence="3">
    <location>
        <begin position="128"/>
        <end position="147"/>
    </location>
</feature>
<dbReference type="GO" id="GO:0016020">
    <property type="term" value="C:membrane"/>
    <property type="evidence" value="ECO:0007669"/>
    <property type="project" value="InterPro"/>
</dbReference>
<dbReference type="RefSeq" id="XP_013394243.1">
    <property type="nucleotide sequence ID" value="XM_013538789.1"/>
</dbReference>
<organism evidence="4 5">
    <name type="scientific">Lingula anatina</name>
    <name type="common">Brachiopod</name>
    <name type="synonym">Lingula unguis</name>
    <dbReference type="NCBI Taxonomy" id="7574"/>
    <lineage>
        <taxon>Eukaryota</taxon>
        <taxon>Metazoa</taxon>
        <taxon>Spiralia</taxon>
        <taxon>Lophotrochozoa</taxon>
        <taxon>Brachiopoda</taxon>
        <taxon>Linguliformea</taxon>
        <taxon>Lingulata</taxon>
        <taxon>Lingulida</taxon>
        <taxon>Linguloidea</taxon>
        <taxon>Lingulidae</taxon>
        <taxon>Lingula</taxon>
    </lineage>
</organism>
<keyword evidence="4" id="KW-1185">Reference proteome</keyword>
<evidence type="ECO:0000313" key="5">
    <source>
        <dbReference type="RefSeq" id="XP_013394243.1"/>
    </source>
</evidence>
<dbReference type="Proteomes" id="UP000085678">
    <property type="component" value="Unplaced"/>
</dbReference>
<feature type="region of interest" description="Disordered" evidence="3">
    <location>
        <begin position="116"/>
        <end position="165"/>
    </location>
</feature>
<dbReference type="Gene3D" id="3.40.50.300">
    <property type="entry name" value="P-loop containing nucleotide triphosphate hydrolases"/>
    <property type="match status" value="1"/>
</dbReference>
<dbReference type="InterPro" id="IPR001806">
    <property type="entry name" value="Small_GTPase"/>
</dbReference>
<sequence length="165" mass="18485">MRELAIRLGQAFIIVYSIDNRESFLIAKELMDSVHEIKGGSIAPLIMLIGNKSDTASDGLRQVETEEAEKATLGKNNCCFMETSAKKGRDVDTMFTSLLSKVLGVENSTNNFSKKKSRFMKRKHHSVNDMQPSTRQHGSVNRSQSWRDGTVRNMSDIDSPKCTLL</sequence>
<dbReference type="OrthoDB" id="10008297at2759"/>
<dbReference type="GeneID" id="106161771"/>
<keyword evidence="1" id="KW-0547">Nucleotide-binding</keyword>
<dbReference type="InParanoid" id="A0A1S3I7S0"/>
<evidence type="ECO:0000256" key="3">
    <source>
        <dbReference type="SAM" id="MobiDB-lite"/>
    </source>
</evidence>
<dbReference type="GO" id="GO:0003924">
    <property type="term" value="F:GTPase activity"/>
    <property type="evidence" value="ECO:0007669"/>
    <property type="project" value="InterPro"/>
</dbReference>
<evidence type="ECO:0000313" key="4">
    <source>
        <dbReference type="Proteomes" id="UP000085678"/>
    </source>
</evidence>
<dbReference type="KEGG" id="lak:106161771"/>
<gene>
    <name evidence="5" type="primary">LOC106161771</name>
</gene>
<proteinExistence type="predicted"/>
<dbReference type="GO" id="GO:0005525">
    <property type="term" value="F:GTP binding"/>
    <property type="evidence" value="ECO:0007669"/>
    <property type="project" value="UniProtKB-KW"/>
</dbReference>
<dbReference type="PROSITE" id="PS51419">
    <property type="entry name" value="RAB"/>
    <property type="match status" value="1"/>
</dbReference>
<reference evidence="5" key="1">
    <citation type="submission" date="2025-08" db="UniProtKB">
        <authorList>
            <consortium name="RefSeq"/>
        </authorList>
    </citation>
    <scope>IDENTIFICATION</scope>
    <source>
        <tissue evidence="5">Gonads</tissue>
    </source>
</reference>
<evidence type="ECO:0000256" key="2">
    <source>
        <dbReference type="ARBA" id="ARBA00023134"/>
    </source>
</evidence>
<dbReference type="InterPro" id="IPR027417">
    <property type="entry name" value="P-loop_NTPase"/>
</dbReference>
<dbReference type="InterPro" id="IPR020849">
    <property type="entry name" value="Small_GTPase_Ras-type"/>
</dbReference>
<dbReference type="SMART" id="SM00173">
    <property type="entry name" value="RAS"/>
    <property type="match status" value="1"/>
</dbReference>
<feature type="compositionally biased region" description="Basic residues" evidence="3">
    <location>
        <begin position="116"/>
        <end position="125"/>
    </location>
</feature>
<protein>
    <submittedName>
        <fullName evidence="5">GTP-binding protein Rhes-like</fullName>
    </submittedName>
</protein>
<dbReference type="SUPFAM" id="SSF52540">
    <property type="entry name" value="P-loop containing nucleoside triphosphate hydrolases"/>
    <property type="match status" value="1"/>
</dbReference>
<dbReference type="PANTHER" id="PTHR24070">
    <property type="entry name" value="RAS, DI-RAS, AND RHEB FAMILY MEMBERS OF SMALL GTPASE SUPERFAMILY"/>
    <property type="match status" value="1"/>
</dbReference>
<evidence type="ECO:0000256" key="1">
    <source>
        <dbReference type="ARBA" id="ARBA00022741"/>
    </source>
</evidence>
<dbReference type="AlphaFoldDB" id="A0A1S3I7S0"/>
<dbReference type="STRING" id="7574.A0A1S3I7S0"/>
<dbReference type="SMART" id="SM00175">
    <property type="entry name" value="RAB"/>
    <property type="match status" value="1"/>
</dbReference>